<dbReference type="CDD" id="cd04590">
    <property type="entry name" value="CBS_pair_CorC_HlyC_assoc"/>
    <property type="match status" value="1"/>
</dbReference>
<dbReference type="InterPro" id="IPR005170">
    <property type="entry name" value="Transptr-assoc_dom"/>
</dbReference>
<dbReference type="PROSITE" id="PS51371">
    <property type="entry name" value="CBS"/>
    <property type="match status" value="2"/>
</dbReference>
<evidence type="ECO:0000256" key="2">
    <source>
        <dbReference type="ARBA" id="ARBA00022737"/>
    </source>
</evidence>
<dbReference type="Gene3D" id="3.30.465.10">
    <property type="match status" value="1"/>
</dbReference>
<dbReference type="RefSeq" id="WP_135244441.1">
    <property type="nucleotide sequence ID" value="NZ_SIHO01000001.1"/>
</dbReference>
<dbReference type="GO" id="GO:0005886">
    <property type="term" value="C:plasma membrane"/>
    <property type="evidence" value="ECO:0007669"/>
    <property type="project" value="TreeGrafter"/>
</dbReference>
<comment type="similarity">
    <text evidence="1">Belongs to the UPF0053 family. Hemolysin C subfamily.</text>
</comment>
<dbReference type="PANTHER" id="PTHR22777">
    <property type="entry name" value="HEMOLYSIN-RELATED"/>
    <property type="match status" value="1"/>
</dbReference>
<gene>
    <name evidence="6" type="ORF">EUV02_01415</name>
</gene>
<dbReference type="FunFam" id="3.10.580.10:FF:000002">
    <property type="entry name" value="Magnesium/cobalt efflux protein CorC"/>
    <property type="match status" value="1"/>
</dbReference>
<dbReference type="Gene3D" id="3.10.580.10">
    <property type="entry name" value="CBS-domain"/>
    <property type="match status" value="1"/>
</dbReference>
<sequence length="304" mass="33370">MADPQSSSESGDLGSRIWRGIRDLLSGAGAEPSLRASLEEAIDEHVGEPDDRDDLSAVERTMLKNLLHFGEHDVDDVAVPRADIVAFDIDDSFAELVALFREAGHSRMPVFRDSLDHVVGMIHVKDVYQVIAETFDDNVSSAPFADFKVETLLRPVLYVPSSMRVLDLLARMRAGRTHMAIVVDEFGGTDGLVTIEDLVEEIVGDIEDEHDDTHAQLLQEIGGGIYEADARLDLTELAETTGHNFANDDIGEDVDTLGGMVFMLAGRVPAVGETIPHPDGWRFEVIDGDPRMVRRVRLYPPVAG</sequence>
<comment type="caution">
    <text evidence="6">The sequence shown here is derived from an EMBL/GenBank/DDBJ whole genome shotgun (WGS) entry which is preliminary data.</text>
</comment>
<dbReference type="SUPFAM" id="SSF56176">
    <property type="entry name" value="FAD-binding/transporter-associated domain-like"/>
    <property type="match status" value="1"/>
</dbReference>
<dbReference type="SMART" id="SM01091">
    <property type="entry name" value="CorC_HlyC"/>
    <property type="match status" value="1"/>
</dbReference>
<dbReference type="Pfam" id="PF03471">
    <property type="entry name" value="CorC_HlyC"/>
    <property type="match status" value="1"/>
</dbReference>
<dbReference type="InterPro" id="IPR036318">
    <property type="entry name" value="FAD-bd_PCMH-like_sf"/>
</dbReference>
<dbReference type="AlphaFoldDB" id="A0A4Y9EQ34"/>
<dbReference type="InterPro" id="IPR046342">
    <property type="entry name" value="CBS_dom_sf"/>
</dbReference>
<reference evidence="6 7" key="1">
    <citation type="submission" date="2019-02" db="EMBL/GenBank/DDBJ databases">
        <title>Polymorphobacter sp. isolated from the lake at the Tibet of China.</title>
        <authorList>
            <person name="Li A."/>
        </authorList>
    </citation>
    <scope>NUCLEOTIDE SEQUENCE [LARGE SCALE GENOMIC DNA]</scope>
    <source>
        <strain evidence="6 7">DJ1R-1</strain>
    </source>
</reference>
<keyword evidence="7" id="KW-1185">Reference proteome</keyword>
<dbReference type="OrthoDB" id="9797674at2"/>
<organism evidence="6 7">
    <name type="scientific">Glacieibacterium arshaanense</name>
    <dbReference type="NCBI Taxonomy" id="2511025"/>
    <lineage>
        <taxon>Bacteria</taxon>
        <taxon>Pseudomonadati</taxon>
        <taxon>Pseudomonadota</taxon>
        <taxon>Alphaproteobacteria</taxon>
        <taxon>Sphingomonadales</taxon>
        <taxon>Sphingosinicellaceae</taxon>
        <taxon>Glacieibacterium</taxon>
    </lineage>
</organism>
<dbReference type="SMART" id="SM00116">
    <property type="entry name" value="CBS"/>
    <property type="match status" value="2"/>
</dbReference>
<name>A0A4Y9EQ34_9SPHN</name>
<dbReference type="InterPro" id="IPR000644">
    <property type="entry name" value="CBS_dom"/>
</dbReference>
<evidence type="ECO:0000313" key="7">
    <source>
        <dbReference type="Proteomes" id="UP000297737"/>
    </source>
</evidence>
<keyword evidence="3 4" id="KW-0129">CBS domain</keyword>
<dbReference type="PANTHER" id="PTHR22777:SF27">
    <property type="entry name" value="MAGNESIUM AND COBALT EFFLUX PROTEIN CORC"/>
    <property type="match status" value="1"/>
</dbReference>
<dbReference type="EMBL" id="SIHO01000001">
    <property type="protein sequence ID" value="TFU05716.1"/>
    <property type="molecule type" value="Genomic_DNA"/>
</dbReference>
<dbReference type="GO" id="GO:0050660">
    <property type="term" value="F:flavin adenine dinucleotide binding"/>
    <property type="evidence" value="ECO:0007669"/>
    <property type="project" value="InterPro"/>
</dbReference>
<proteinExistence type="inferred from homology"/>
<dbReference type="SUPFAM" id="SSF54631">
    <property type="entry name" value="CBS-domain pair"/>
    <property type="match status" value="1"/>
</dbReference>
<evidence type="ECO:0000256" key="3">
    <source>
        <dbReference type="ARBA" id="ARBA00023122"/>
    </source>
</evidence>
<dbReference type="Pfam" id="PF00571">
    <property type="entry name" value="CBS"/>
    <property type="match status" value="2"/>
</dbReference>
<evidence type="ECO:0000259" key="5">
    <source>
        <dbReference type="PROSITE" id="PS51371"/>
    </source>
</evidence>
<evidence type="ECO:0000256" key="1">
    <source>
        <dbReference type="ARBA" id="ARBA00006446"/>
    </source>
</evidence>
<evidence type="ECO:0000313" key="6">
    <source>
        <dbReference type="EMBL" id="TFU05716.1"/>
    </source>
</evidence>
<feature type="domain" description="CBS" evidence="5">
    <location>
        <begin position="78"/>
        <end position="138"/>
    </location>
</feature>
<dbReference type="Proteomes" id="UP000297737">
    <property type="component" value="Unassembled WGS sequence"/>
</dbReference>
<keyword evidence="2" id="KW-0677">Repeat</keyword>
<feature type="domain" description="CBS" evidence="5">
    <location>
        <begin position="152"/>
        <end position="209"/>
    </location>
</feature>
<evidence type="ECO:0000256" key="4">
    <source>
        <dbReference type="PROSITE-ProRule" id="PRU00703"/>
    </source>
</evidence>
<dbReference type="InterPro" id="IPR044751">
    <property type="entry name" value="Ion_transp-like_CBS"/>
</dbReference>
<protein>
    <submittedName>
        <fullName evidence="6">HlyC/CorC family transporter</fullName>
    </submittedName>
</protein>
<accession>A0A4Y9EQ34</accession>
<dbReference type="InterPro" id="IPR016169">
    <property type="entry name" value="FAD-bd_PCMH_sub2"/>
</dbReference>